<dbReference type="Pfam" id="PF13692">
    <property type="entry name" value="Glyco_trans_1_4"/>
    <property type="match status" value="1"/>
</dbReference>
<organism evidence="3 4">
    <name type="scientific">Pseudonocardia ailaonensis</name>
    <dbReference type="NCBI Taxonomy" id="367279"/>
    <lineage>
        <taxon>Bacteria</taxon>
        <taxon>Bacillati</taxon>
        <taxon>Actinomycetota</taxon>
        <taxon>Actinomycetes</taxon>
        <taxon>Pseudonocardiales</taxon>
        <taxon>Pseudonocardiaceae</taxon>
        <taxon>Pseudonocardia</taxon>
    </lineage>
</organism>
<accession>A0ABN2NJE6</accession>
<comment type="caution">
    <text evidence="3">The sequence shown here is derived from an EMBL/GenBank/DDBJ whole genome shotgun (WGS) entry which is preliminary data.</text>
</comment>
<feature type="compositionally biased region" description="Pro residues" evidence="1">
    <location>
        <begin position="750"/>
        <end position="761"/>
    </location>
</feature>
<dbReference type="PANTHER" id="PTHR12526:SF636">
    <property type="entry name" value="BLL3647 PROTEIN"/>
    <property type="match status" value="1"/>
</dbReference>
<keyword evidence="4" id="KW-1185">Reference proteome</keyword>
<sequence length="794" mass="83280">MKVALVTEGTYPIQPGGVSGWCDQLIRCLPEVEFEVVALSGSGHEPLAFTVPDSVTAVTRIGLWAPPRRGRASREVVERFAGIWSGLLDAVLGAETPATAAAFEAGIRALRQLAAEGPLTPLLRGQRAVDVFVEAWARHRAVLSSDTLTMADAVAVTELIEHFLRPLDLPVLEADLVHATANGPGALMGALARWERGTPVLLSEHGVYLRERMLAIRRSGDSRAARTAQIRFFLRLTDLCYRTADLIAPVSGFNARWALRGGASPERIRIMHNGVDPAALPLLTTEPAAPTVAFVGRIDPLKDIELLVTAFAQVRRQVPGARLKLFGGVPAGNEDYARRCEEKVAALGLGGSVTFEGPVSPVSEAFRQGHLVVLSSKSEGLPLTIIEAAMSGRATVATDVGGMAEAVGDGGLVVPAADATAFAEACVRLLQDHVLRARLAARGRERALEMFSLDRFTDHFRGVYGSLVHRTPIPAPRPTTTPAAAVANAPARPAAPPAVSGSPASGSPASGSPTSAVPASAVPVSVSPVSAVPVSAARVSAAPASVPPVVFAAPAMPLRAAVDAHIPRPAPALPQAGAPAGPRGRAEHPSFPLPPADRASSVRRPSPAPSPAPQEGRPGDRPRSTGRPEQPSPPVPRPQPARAEHPSFPVRRPAPGRPSAEHPSFPLARPEHSPAQVIPALPVQRPGREHPSFPAVRMAPVRDVRDDTAAATTSLRPVRRPDPATTVLVTVRPADPPTTALPTATALPTTEPPTTEPPTTEPPTRALTVVPRIPRHAVDSPTSVLRTAPPQGRR</sequence>
<dbReference type="NCBIfam" id="NF038011">
    <property type="entry name" value="PelF"/>
    <property type="match status" value="1"/>
</dbReference>
<feature type="compositionally biased region" description="Low complexity" evidence="1">
    <location>
        <begin position="596"/>
        <end position="605"/>
    </location>
</feature>
<dbReference type="SUPFAM" id="SSF53756">
    <property type="entry name" value="UDP-Glycosyltransferase/glycogen phosphorylase"/>
    <property type="match status" value="1"/>
</dbReference>
<reference evidence="3 4" key="1">
    <citation type="journal article" date="2019" name="Int. J. Syst. Evol. Microbiol.">
        <title>The Global Catalogue of Microorganisms (GCM) 10K type strain sequencing project: providing services to taxonomists for standard genome sequencing and annotation.</title>
        <authorList>
            <consortium name="The Broad Institute Genomics Platform"/>
            <consortium name="The Broad Institute Genome Sequencing Center for Infectious Disease"/>
            <person name="Wu L."/>
            <person name="Ma J."/>
        </authorList>
    </citation>
    <scope>NUCLEOTIDE SEQUENCE [LARGE SCALE GENOMIC DNA]</scope>
    <source>
        <strain evidence="3 4">JCM 16009</strain>
    </source>
</reference>
<proteinExistence type="predicted"/>
<dbReference type="EMBL" id="BAAAQK010000023">
    <property type="protein sequence ID" value="GAA1868001.1"/>
    <property type="molecule type" value="Genomic_DNA"/>
</dbReference>
<dbReference type="Pfam" id="PF11997">
    <property type="entry name" value="DUF3492"/>
    <property type="match status" value="1"/>
</dbReference>
<evidence type="ECO:0000259" key="2">
    <source>
        <dbReference type="Pfam" id="PF11997"/>
    </source>
</evidence>
<feature type="region of interest" description="Disordered" evidence="1">
    <location>
        <begin position="569"/>
        <end position="675"/>
    </location>
</feature>
<feature type="compositionally biased region" description="Low complexity" evidence="1">
    <location>
        <begin position="573"/>
        <end position="583"/>
    </location>
</feature>
<feature type="compositionally biased region" description="Low complexity" evidence="1">
    <location>
        <begin position="737"/>
        <end position="749"/>
    </location>
</feature>
<evidence type="ECO:0000313" key="3">
    <source>
        <dbReference type="EMBL" id="GAA1868001.1"/>
    </source>
</evidence>
<feature type="region of interest" description="Disordered" evidence="1">
    <location>
        <begin position="488"/>
        <end position="519"/>
    </location>
</feature>
<evidence type="ECO:0000313" key="4">
    <source>
        <dbReference type="Proteomes" id="UP001500449"/>
    </source>
</evidence>
<evidence type="ECO:0000256" key="1">
    <source>
        <dbReference type="SAM" id="MobiDB-lite"/>
    </source>
</evidence>
<feature type="region of interest" description="Disordered" evidence="1">
    <location>
        <begin position="682"/>
        <end position="701"/>
    </location>
</feature>
<feature type="domain" description="DUF3492" evidence="2">
    <location>
        <begin position="1"/>
        <end position="266"/>
    </location>
</feature>
<protein>
    <recommendedName>
        <fullName evidence="2">DUF3492 domain-containing protein</fullName>
    </recommendedName>
</protein>
<dbReference type="InterPro" id="IPR022622">
    <property type="entry name" value="DUF3492"/>
</dbReference>
<dbReference type="Gene3D" id="3.40.50.2000">
    <property type="entry name" value="Glycogen Phosphorylase B"/>
    <property type="match status" value="2"/>
</dbReference>
<gene>
    <name evidence="3" type="ORF">GCM10009836_55580</name>
</gene>
<dbReference type="RefSeq" id="WP_344423395.1">
    <property type="nucleotide sequence ID" value="NZ_BAAAQK010000023.1"/>
</dbReference>
<dbReference type="InterPro" id="IPR047691">
    <property type="entry name" value="PelF-like"/>
</dbReference>
<dbReference type="PANTHER" id="PTHR12526">
    <property type="entry name" value="GLYCOSYLTRANSFERASE"/>
    <property type="match status" value="1"/>
</dbReference>
<feature type="compositionally biased region" description="Pro residues" evidence="1">
    <location>
        <begin position="630"/>
        <end position="639"/>
    </location>
</feature>
<dbReference type="Proteomes" id="UP001500449">
    <property type="component" value="Unassembled WGS sequence"/>
</dbReference>
<feature type="region of interest" description="Disordered" evidence="1">
    <location>
        <begin position="710"/>
        <end position="794"/>
    </location>
</feature>
<name>A0ABN2NJE6_9PSEU</name>